<organism evidence="5 6">
    <name type="scientific">Talaromyces amestolkiae</name>
    <dbReference type="NCBI Taxonomy" id="1196081"/>
    <lineage>
        <taxon>Eukaryota</taxon>
        <taxon>Fungi</taxon>
        <taxon>Dikarya</taxon>
        <taxon>Ascomycota</taxon>
        <taxon>Pezizomycotina</taxon>
        <taxon>Eurotiomycetes</taxon>
        <taxon>Eurotiomycetidae</taxon>
        <taxon>Eurotiales</taxon>
        <taxon>Trichocomaceae</taxon>
        <taxon>Talaromyces</taxon>
        <taxon>Talaromyces sect. Talaromyces</taxon>
    </lineage>
</organism>
<sequence length="393" mass="43074">MQILILLSLALSILASPLCEHEPHVQTPGRRVTFTHPGILHTLDDLNRMKYGVGNKTEPWYTAYQNMSGDPLASSSYTLKGPMTYVTRNATGSSPGKAQLANDSVASLLNALMWYITGETAYAEKSVEILNAWGGTLTLINGTDAQLAASLLGAQLVNAAEIMRYTYSDWADEDISTFKEMILKVFYPPASQTTASATQEYPFLANWGTSGEKAIVAFGVFLDNATMYNQGLDLYQTFACADLNNTINANGQNSESGRDQAHTQLGLGNMAELCQTAYNQGENYWDLLDSRLMVGYEYTASYNLGNTVDYDPSFYRCGADLVGGPWSVISATDRGQWRPIYEIAYAYFAQVEGLSMPYTKQVIEANPIEANDATNNLDDSASYGTLRFSRGVV</sequence>
<dbReference type="InterPro" id="IPR008929">
    <property type="entry name" value="Chondroitin_lyas"/>
</dbReference>
<dbReference type="GO" id="GO:0042597">
    <property type="term" value="C:periplasmic space"/>
    <property type="evidence" value="ECO:0007669"/>
    <property type="project" value="InterPro"/>
</dbReference>
<dbReference type="RefSeq" id="XP_040734148.1">
    <property type="nucleotide sequence ID" value="XM_040878143.1"/>
</dbReference>
<dbReference type="STRING" id="1196081.A0A364L1E7"/>
<dbReference type="EMBL" id="MIKG01000010">
    <property type="protein sequence ID" value="RAO69632.1"/>
    <property type="molecule type" value="Genomic_DNA"/>
</dbReference>
<keyword evidence="2" id="KW-0456">Lyase</keyword>
<protein>
    <recommendedName>
        <fullName evidence="4">Alginate lyase domain-containing protein</fullName>
    </recommendedName>
</protein>
<evidence type="ECO:0000313" key="6">
    <source>
        <dbReference type="Proteomes" id="UP000249363"/>
    </source>
</evidence>
<evidence type="ECO:0000256" key="3">
    <source>
        <dbReference type="SAM" id="SignalP"/>
    </source>
</evidence>
<gene>
    <name evidence="5" type="ORF">BHQ10_005644</name>
</gene>
<dbReference type="Pfam" id="PF05426">
    <property type="entry name" value="Alginate_lyase"/>
    <property type="match status" value="1"/>
</dbReference>
<dbReference type="Gene3D" id="1.50.10.100">
    <property type="entry name" value="Chondroitin AC/alginate lyase"/>
    <property type="match status" value="1"/>
</dbReference>
<evidence type="ECO:0000313" key="5">
    <source>
        <dbReference type="EMBL" id="RAO69632.1"/>
    </source>
</evidence>
<feature type="signal peptide" evidence="3">
    <location>
        <begin position="1"/>
        <end position="15"/>
    </location>
</feature>
<dbReference type="OrthoDB" id="5280547at2759"/>
<accession>A0A364L1E7</accession>
<dbReference type="Proteomes" id="UP000249363">
    <property type="component" value="Unassembled WGS sequence"/>
</dbReference>
<dbReference type="AlphaFoldDB" id="A0A364L1E7"/>
<keyword evidence="1 3" id="KW-0732">Signal</keyword>
<dbReference type="GeneID" id="63794860"/>
<feature type="chain" id="PRO_5016999987" description="Alginate lyase domain-containing protein" evidence="3">
    <location>
        <begin position="16"/>
        <end position="393"/>
    </location>
</feature>
<dbReference type="GO" id="GO:0016829">
    <property type="term" value="F:lyase activity"/>
    <property type="evidence" value="ECO:0007669"/>
    <property type="project" value="UniProtKB-KW"/>
</dbReference>
<evidence type="ECO:0000259" key="4">
    <source>
        <dbReference type="Pfam" id="PF05426"/>
    </source>
</evidence>
<name>A0A364L1E7_TALAM</name>
<proteinExistence type="predicted"/>
<feature type="domain" description="Alginate lyase" evidence="4">
    <location>
        <begin position="93"/>
        <end position="302"/>
    </location>
</feature>
<evidence type="ECO:0000256" key="1">
    <source>
        <dbReference type="ARBA" id="ARBA00022729"/>
    </source>
</evidence>
<dbReference type="SUPFAM" id="SSF48230">
    <property type="entry name" value="Chondroitin AC/alginate lyase"/>
    <property type="match status" value="1"/>
</dbReference>
<keyword evidence="6" id="KW-1185">Reference proteome</keyword>
<dbReference type="InterPro" id="IPR008397">
    <property type="entry name" value="Alginate_lyase_dom"/>
</dbReference>
<evidence type="ECO:0000256" key="2">
    <source>
        <dbReference type="ARBA" id="ARBA00023239"/>
    </source>
</evidence>
<reference evidence="5 6" key="1">
    <citation type="journal article" date="2017" name="Biotechnol. Biofuels">
        <title>Differential beta-glucosidase expression as a function of carbon source availability in Talaromyces amestolkiae: a genomic and proteomic approach.</title>
        <authorList>
            <person name="de Eugenio L.I."/>
            <person name="Mendez-Liter J.A."/>
            <person name="Nieto-Dominguez M."/>
            <person name="Alonso L."/>
            <person name="Gil-Munoz J."/>
            <person name="Barriuso J."/>
            <person name="Prieto A."/>
            <person name="Martinez M.J."/>
        </authorList>
    </citation>
    <scope>NUCLEOTIDE SEQUENCE [LARGE SCALE GENOMIC DNA]</scope>
    <source>
        <strain evidence="5 6">CIB</strain>
    </source>
</reference>
<comment type="caution">
    <text evidence="5">The sequence shown here is derived from an EMBL/GenBank/DDBJ whole genome shotgun (WGS) entry which is preliminary data.</text>
</comment>